<dbReference type="SUPFAM" id="SSF48452">
    <property type="entry name" value="TPR-like"/>
    <property type="match status" value="1"/>
</dbReference>
<dbReference type="Proteomes" id="UP000779809">
    <property type="component" value="Unassembled WGS sequence"/>
</dbReference>
<dbReference type="AlphaFoldDB" id="A0A932A6F2"/>
<dbReference type="SMART" id="SM00220">
    <property type="entry name" value="S_TKc"/>
    <property type="match status" value="1"/>
</dbReference>
<evidence type="ECO:0000256" key="2">
    <source>
        <dbReference type="ARBA" id="ARBA00022527"/>
    </source>
</evidence>
<evidence type="ECO:0000256" key="9">
    <source>
        <dbReference type="SAM" id="Phobius"/>
    </source>
</evidence>
<dbReference type="PANTHER" id="PTHR43289:SF6">
    <property type="entry name" value="SERINE_THREONINE-PROTEIN KINASE NEKL-3"/>
    <property type="match status" value="1"/>
</dbReference>
<reference evidence="11" key="1">
    <citation type="submission" date="2020-07" db="EMBL/GenBank/DDBJ databases">
        <title>Huge and variable diversity of episymbiotic CPR bacteria and DPANN archaea in groundwater ecosystems.</title>
        <authorList>
            <person name="He C.Y."/>
            <person name="Keren R."/>
            <person name="Whittaker M."/>
            <person name="Farag I.F."/>
            <person name="Doudna J."/>
            <person name="Cate J.H.D."/>
            <person name="Banfield J.F."/>
        </authorList>
    </citation>
    <scope>NUCLEOTIDE SEQUENCE</scope>
    <source>
        <strain evidence="11">NC_groundwater_580_Pr5_B-0.1um_64_19</strain>
    </source>
</reference>
<dbReference type="InterPro" id="IPR017441">
    <property type="entry name" value="Protein_kinase_ATP_BS"/>
</dbReference>
<feature type="region of interest" description="Disordered" evidence="8">
    <location>
        <begin position="907"/>
        <end position="974"/>
    </location>
</feature>
<keyword evidence="9" id="KW-0812">Transmembrane</keyword>
<evidence type="ECO:0000256" key="6">
    <source>
        <dbReference type="ARBA" id="ARBA00022840"/>
    </source>
</evidence>
<proteinExistence type="predicted"/>
<dbReference type="InterPro" id="IPR011990">
    <property type="entry name" value="TPR-like_helical_dom_sf"/>
</dbReference>
<feature type="compositionally biased region" description="Low complexity" evidence="8">
    <location>
        <begin position="957"/>
        <end position="971"/>
    </location>
</feature>
<evidence type="ECO:0000256" key="4">
    <source>
        <dbReference type="ARBA" id="ARBA00022741"/>
    </source>
</evidence>
<keyword evidence="2" id="KW-0723">Serine/threonine-protein kinase</keyword>
<accession>A0A932A6F2</accession>
<dbReference type="PROSITE" id="PS00107">
    <property type="entry name" value="PROTEIN_KINASE_ATP"/>
    <property type="match status" value="1"/>
</dbReference>
<dbReference type="GO" id="GO:0005524">
    <property type="term" value="F:ATP binding"/>
    <property type="evidence" value="ECO:0007669"/>
    <property type="project" value="UniProtKB-UniRule"/>
</dbReference>
<evidence type="ECO:0000259" key="10">
    <source>
        <dbReference type="PROSITE" id="PS50011"/>
    </source>
</evidence>
<evidence type="ECO:0000256" key="3">
    <source>
        <dbReference type="ARBA" id="ARBA00022679"/>
    </source>
</evidence>
<dbReference type="PROSITE" id="PS50011">
    <property type="entry name" value="PROTEIN_KINASE_DOM"/>
    <property type="match status" value="1"/>
</dbReference>
<keyword evidence="3" id="KW-0808">Transferase</keyword>
<dbReference type="PROSITE" id="PS00108">
    <property type="entry name" value="PROTEIN_KINASE_ST"/>
    <property type="match status" value="1"/>
</dbReference>
<dbReference type="InterPro" id="IPR011009">
    <property type="entry name" value="Kinase-like_dom_sf"/>
</dbReference>
<dbReference type="InterPro" id="IPR019734">
    <property type="entry name" value="TPR_rpt"/>
</dbReference>
<protein>
    <recommendedName>
        <fullName evidence="1">non-specific serine/threonine protein kinase</fullName>
        <ecNumber evidence="1">2.7.11.1</ecNumber>
    </recommendedName>
</protein>
<sequence length="1098" mass="120806">MAPNTLTKIGKYDVVEVLGKGGMGIVYKAMDNRIGRLVAIKMMTGGFAENPDLLKRFYREAQSTGMLQHSNIVIVYDLGDQDGNPYLVMEFLEGEPLDKLVATRRELSLVQKLDYIIQCCNGLNYAHQRGIVHRDIKPANLMILKEGSAVKIVDFGIARIGDASLTKTGQVVGTITYMSPEQINAQVVDGRTDIFSTGVMLYELLTYTLPFDGRDTAATLLKIIHEPPPPLKNFISGYPPELEEIVLKALAKDREDRYATAEDFAFDLSRVQEQLKKSMVSDYVSRAKASIEKEELSRAKELLQQVLKVDTQHSLAKELMHDVQQRLQKQVRSEQVRQLRSHAEDALSQRLFEDALSYIDQAITLDKTNPELLNLRDLAHEAKIRRDKTADELRRAESGQLSGHLEDALQHVETALKLDPESAQAKALYASISKEIQSRSKDQKIKGFVDEARKHISGRKFTDAFEMLKRAEQIDPSSPEVHALMNLASSGREQELRRRDLERITTEIEELLAKDDFAGASAKAEASLQTHANEPALLKLKALADKQRDAVDRRRFIDERMSAARKLLDAGKANEALALLEEASRKVPGEARLQSLLAIVKDSADRERNEQIKTQYVQKAKEAMRHKDYAVAVQILEAASRELDDSAEIYDLLQFAREEASQSDRRRKVDSVADEAHRLMNEEDYERAVALLEGILKEAPDEELRVVLTEARRGVHEFSRKLEAALNKAQGLIKDGRVNDAVAFLEAQPPAYTRSSDFCAVLERARGQQDQTMAVGSAIEKARQALAKGDVAAALNIAYACQKTYGETAEIKAAIAEIETRRGALAKSTVESAVSDARRLLLGRQYTQAVERLEPAAPFVIEVSESLQKQYESLKNDATAGASRQQKQTQLDHTIVAGSMDAAQPGGQTIVAGSYDSAPAQRGETRVQMPTPSAAASPAPARASAAPVAMPQPAPVAAPTRPRTSAPAAVAPAPPARKSPVTLLVIVAVVVLAIGAGVFLFKDRLFPPQATSYIEINVTPWGKVKSITSVDGKRSIELPADTVTPLRINVPPGDYKVTLAGPDGSEQSEMVKAADDTPGTCCNIVFQQIDVEKVLNAQ</sequence>
<dbReference type="SUPFAM" id="SSF56112">
    <property type="entry name" value="Protein kinase-like (PK-like)"/>
    <property type="match status" value="1"/>
</dbReference>
<evidence type="ECO:0000256" key="8">
    <source>
        <dbReference type="SAM" id="MobiDB-lite"/>
    </source>
</evidence>
<keyword evidence="4 7" id="KW-0547">Nucleotide-binding</keyword>
<feature type="transmembrane region" description="Helical" evidence="9">
    <location>
        <begin position="981"/>
        <end position="1001"/>
    </location>
</feature>
<evidence type="ECO:0000256" key="7">
    <source>
        <dbReference type="PROSITE-ProRule" id="PRU10141"/>
    </source>
</evidence>
<name>A0A932A6F2_9BACT</name>
<dbReference type="Gene3D" id="3.30.200.20">
    <property type="entry name" value="Phosphorylase Kinase, domain 1"/>
    <property type="match status" value="1"/>
</dbReference>
<dbReference type="InterPro" id="IPR000719">
    <property type="entry name" value="Prot_kinase_dom"/>
</dbReference>
<feature type="domain" description="Protein kinase" evidence="10">
    <location>
        <begin position="12"/>
        <end position="275"/>
    </location>
</feature>
<gene>
    <name evidence="11" type="ORF">HYX28_02090</name>
</gene>
<dbReference type="Gene3D" id="1.10.510.10">
    <property type="entry name" value="Transferase(Phosphotransferase) domain 1"/>
    <property type="match status" value="1"/>
</dbReference>
<keyword evidence="6 7" id="KW-0067">ATP-binding</keyword>
<dbReference type="FunFam" id="1.10.510.10:FF:000021">
    <property type="entry name" value="Serine/threonine protein kinase"/>
    <property type="match status" value="1"/>
</dbReference>
<dbReference type="InterPro" id="IPR008271">
    <property type="entry name" value="Ser/Thr_kinase_AS"/>
</dbReference>
<keyword evidence="5 11" id="KW-0418">Kinase</keyword>
<evidence type="ECO:0000313" key="12">
    <source>
        <dbReference type="Proteomes" id="UP000779809"/>
    </source>
</evidence>
<comment type="caution">
    <text evidence="11">The sequence shown here is derived from an EMBL/GenBank/DDBJ whole genome shotgun (WGS) entry which is preliminary data.</text>
</comment>
<keyword evidence="9" id="KW-0472">Membrane</keyword>
<evidence type="ECO:0000256" key="5">
    <source>
        <dbReference type="ARBA" id="ARBA00022777"/>
    </source>
</evidence>
<dbReference type="EMBL" id="JACPNR010000004">
    <property type="protein sequence ID" value="MBI2677554.1"/>
    <property type="molecule type" value="Genomic_DNA"/>
</dbReference>
<feature type="compositionally biased region" description="Low complexity" evidence="8">
    <location>
        <begin position="930"/>
        <end position="949"/>
    </location>
</feature>
<dbReference type="CDD" id="cd14014">
    <property type="entry name" value="STKc_PknB_like"/>
    <property type="match status" value="1"/>
</dbReference>
<evidence type="ECO:0000313" key="11">
    <source>
        <dbReference type="EMBL" id="MBI2677554.1"/>
    </source>
</evidence>
<feature type="binding site" evidence="7">
    <location>
        <position position="41"/>
    </location>
    <ligand>
        <name>ATP</name>
        <dbReference type="ChEBI" id="CHEBI:30616"/>
    </ligand>
</feature>
<dbReference type="GO" id="GO:0004674">
    <property type="term" value="F:protein serine/threonine kinase activity"/>
    <property type="evidence" value="ECO:0007669"/>
    <property type="project" value="UniProtKB-KW"/>
</dbReference>
<dbReference type="Pfam" id="PF00069">
    <property type="entry name" value="Pkinase"/>
    <property type="match status" value="1"/>
</dbReference>
<dbReference type="SMART" id="SM00028">
    <property type="entry name" value="TPR"/>
    <property type="match status" value="4"/>
</dbReference>
<dbReference type="EC" id="2.7.11.1" evidence="1"/>
<evidence type="ECO:0000256" key="1">
    <source>
        <dbReference type="ARBA" id="ARBA00012513"/>
    </source>
</evidence>
<dbReference type="PANTHER" id="PTHR43289">
    <property type="entry name" value="MITOGEN-ACTIVATED PROTEIN KINASE KINASE KINASE 20-RELATED"/>
    <property type="match status" value="1"/>
</dbReference>
<keyword evidence="9" id="KW-1133">Transmembrane helix</keyword>
<dbReference type="Gene3D" id="1.25.40.10">
    <property type="entry name" value="Tetratricopeptide repeat domain"/>
    <property type="match status" value="2"/>
</dbReference>
<organism evidence="11 12">
    <name type="scientific">Candidatus Korobacter versatilis</name>
    <dbReference type="NCBI Taxonomy" id="658062"/>
    <lineage>
        <taxon>Bacteria</taxon>
        <taxon>Pseudomonadati</taxon>
        <taxon>Acidobacteriota</taxon>
        <taxon>Terriglobia</taxon>
        <taxon>Terriglobales</taxon>
        <taxon>Candidatus Korobacteraceae</taxon>
        <taxon>Candidatus Korobacter</taxon>
    </lineage>
</organism>